<protein>
    <submittedName>
        <fullName evidence="3">Phosphatase PAP2 family protein</fullName>
    </submittedName>
</protein>
<dbReference type="RefSeq" id="WP_110306305.1">
    <property type="nucleotide sequence ID" value="NZ_QJHK01000006.1"/>
</dbReference>
<keyword evidence="1" id="KW-1133">Transmembrane helix</keyword>
<evidence type="ECO:0000313" key="3">
    <source>
        <dbReference type="EMBL" id="PXY41068.1"/>
    </source>
</evidence>
<comment type="caution">
    <text evidence="3">The sequence shown here is derived from an EMBL/GenBank/DDBJ whole genome shotgun (WGS) entry which is preliminary data.</text>
</comment>
<sequence length="187" mass="22068">MLEKIQELDSNLLVYLNSLGSETFDPLWLIITKQVYWTPLFLLMFYLIYKKIGGKQTLYLLLFIAVLLAFTDQATNFFKNTFQRLRPCNNPEINTIIRVVQSRKSYSFFSGHAANTMAVATFLYLVLKRHFKYLGFLFLWPLIFAYSRIYLGLHYPGDIFTGYFFGVIFGFLMFKIYQNLKPKYFPG</sequence>
<feature type="transmembrane region" description="Helical" evidence="1">
    <location>
        <begin position="108"/>
        <end position="127"/>
    </location>
</feature>
<dbReference type="CDD" id="cd03395">
    <property type="entry name" value="PAP2_like_4"/>
    <property type="match status" value="1"/>
</dbReference>
<dbReference type="Gene3D" id="1.20.144.10">
    <property type="entry name" value="Phosphatidic acid phosphatase type 2/haloperoxidase"/>
    <property type="match status" value="2"/>
</dbReference>
<feature type="transmembrane region" description="Helical" evidence="1">
    <location>
        <begin position="58"/>
        <end position="78"/>
    </location>
</feature>
<keyword evidence="1" id="KW-0472">Membrane</keyword>
<dbReference type="AlphaFoldDB" id="A0A2V4BPY5"/>
<dbReference type="SUPFAM" id="SSF48317">
    <property type="entry name" value="Acid phosphatase/Vanadium-dependent haloperoxidase"/>
    <property type="match status" value="1"/>
</dbReference>
<feature type="transmembrane region" description="Helical" evidence="1">
    <location>
        <begin position="159"/>
        <end position="177"/>
    </location>
</feature>
<proteinExistence type="predicted"/>
<dbReference type="EMBL" id="QJHK01000006">
    <property type="protein sequence ID" value="PXY41068.1"/>
    <property type="molecule type" value="Genomic_DNA"/>
</dbReference>
<dbReference type="InterPro" id="IPR000326">
    <property type="entry name" value="PAP2/HPO"/>
</dbReference>
<dbReference type="SMART" id="SM00014">
    <property type="entry name" value="acidPPc"/>
    <property type="match status" value="1"/>
</dbReference>
<gene>
    <name evidence="3" type="ORF">DMB65_08920</name>
</gene>
<evidence type="ECO:0000259" key="2">
    <source>
        <dbReference type="SMART" id="SM00014"/>
    </source>
</evidence>
<dbReference type="PANTHER" id="PTHR14969:SF13">
    <property type="entry name" value="AT30094P"/>
    <property type="match status" value="1"/>
</dbReference>
<feature type="transmembrane region" description="Helical" evidence="1">
    <location>
        <begin position="134"/>
        <end position="153"/>
    </location>
</feature>
<keyword evidence="1" id="KW-0812">Transmembrane</keyword>
<dbReference type="Pfam" id="PF01569">
    <property type="entry name" value="PAP2"/>
    <property type="match status" value="1"/>
</dbReference>
<feature type="domain" description="Phosphatidic acid phosphatase type 2/haloperoxidase" evidence="2">
    <location>
        <begin position="61"/>
        <end position="174"/>
    </location>
</feature>
<organism evidence="3 4">
    <name type="scientific">Flavobacterium cheongpyeongense</name>
    <dbReference type="NCBI Taxonomy" id="2212651"/>
    <lineage>
        <taxon>Bacteria</taxon>
        <taxon>Pseudomonadati</taxon>
        <taxon>Bacteroidota</taxon>
        <taxon>Flavobacteriia</taxon>
        <taxon>Flavobacteriales</taxon>
        <taxon>Flavobacteriaceae</taxon>
        <taxon>Flavobacterium</taxon>
    </lineage>
</organism>
<evidence type="ECO:0000313" key="4">
    <source>
        <dbReference type="Proteomes" id="UP000247903"/>
    </source>
</evidence>
<dbReference type="InterPro" id="IPR036938">
    <property type="entry name" value="PAP2/HPO_sf"/>
</dbReference>
<feature type="transmembrane region" description="Helical" evidence="1">
    <location>
        <begin position="27"/>
        <end position="49"/>
    </location>
</feature>
<accession>A0A2V4BPY5</accession>
<dbReference type="OrthoDB" id="9789113at2"/>
<keyword evidence="4" id="KW-1185">Reference proteome</keyword>
<evidence type="ECO:0000256" key="1">
    <source>
        <dbReference type="SAM" id="Phobius"/>
    </source>
</evidence>
<reference evidence="3 4" key="1">
    <citation type="submission" date="2018-05" db="EMBL/GenBank/DDBJ databases">
        <title>Flavobacterium sp. strain IMCC34759, incomplete genome.</title>
        <authorList>
            <person name="Joung Y."/>
            <person name="Cho J."/>
        </authorList>
    </citation>
    <scope>NUCLEOTIDE SEQUENCE [LARGE SCALE GENOMIC DNA]</scope>
    <source>
        <strain evidence="3 4">IMCC34759</strain>
    </source>
</reference>
<dbReference type="PANTHER" id="PTHR14969">
    <property type="entry name" value="SPHINGOSINE-1-PHOSPHATE PHOSPHOHYDROLASE"/>
    <property type="match status" value="1"/>
</dbReference>
<dbReference type="Proteomes" id="UP000247903">
    <property type="component" value="Unassembled WGS sequence"/>
</dbReference>
<name>A0A2V4BPY5_9FLAO</name>